<proteinExistence type="predicted"/>
<dbReference type="Pfam" id="PF20046">
    <property type="entry name" value="DUF6448"/>
    <property type="match status" value="1"/>
</dbReference>
<comment type="caution">
    <text evidence="1">The sequence shown here is derived from an EMBL/GenBank/DDBJ whole genome shotgun (WGS) entry which is preliminary data.</text>
</comment>
<dbReference type="Proteomes" id="UP000707731">
    <property type="component" value="Unassembled WGS sequence"/>
</dbReference>
<organism evidence="1 2">
    <name type="scientific">Nocardia higoensis</name>
    <dbReference type="NCBI Taxonomy" id="228599"/>
    <lineage>
        <taxon>Bacteria</taxon>
        <taxon>Bacillati</taxon>
        <taxon>Actinomycetota</taxon>
        <taxon>Actinomycetes</taxon>
        <taxon>Mycobacteriales</taxon>
        <taxon>Nocardiaceae</taxon>
        <taxon>Nocardia</taxon>
    </lineage>
</organism>
<name>A0ABS0DFE5_9NOCA</name>
<dbReference type="RefSeq" id="WP_195004008.1">
    <property type="nucleotide sequence ID" value="NZ_JADLQN010000004.1"/>
</dbReference>
<dbReference type="InterPro" id="IPR045613">
    <property type="entry name" value="DUF6448"/>
</dbReference>
<accession>A0ABS0DFE5</accession>
<keyword evidence="2" id="KW-1185">Reference proteome</keyword>
<dbReference type="EMBL" id="JADLQN010000004">
    <property type="protein sequence ID" value="MBF6357192.1"/>
    <property type="molecule type" value="Genomic_DNA"/>
</dbReference>
<reference evidence="1 2" key="1">
    <citation type="submission" date="2020-10" db="EMBL/GenBank/DDBJ databases">
        <title>Identification of Nocardia species via Next-generation sequencing and recognition of intraspecies genetic diversity.</title>
        <authorList>
            <person name="Li P."/>
            <person name="Li P."/>
            <person name="Lu B."/>
        </authorList>
    </citation>
    <scope>NUCLEOTIDE SEQUENCE [LARGE SCALE GENOMIC DNA]</scope>
    <source>
        <strain evidence="1 2">BJ06-0143</strain>
    </source>
</reference>
<evidence type="ECO:0000313" key="1">
    <source>
        <dbReference type="EMBL" id="MBF6357192.1"/>
    </source>
</evidence>
<protein>
    <submittedName>
        <fullName evidence="1">Uncharacterized protein</fullName>
    </submittedName>
</protein>
<sequence length="175" mass="19229">MPPHCDSLDGPVVSAARQALDTAEVTRVLPFVPAEAEAEVRAAFDRVVPLRETGAQAARELAELWFFETVVRLHRAGEGAPYAGLKPAGLSVGPVIPIAERAIESGESQQLADFLSNVLRDELKHRLDAVHTLAAHRALSVADDRRYVQAMLGFQVYSHHLYKAMQAHDHHEGRK</sequence>
<gene>
    <name evidence="1" type="ORF">IU449_22045</name>
</gene>
<evidence type="ECO:0000313" key="2">
    <source>
        <dbReference type="Proteomes" id="UP000707731"/>
    </source>
</evidence>